<keyword evidence="3" id="KW-0969">Cilium</keyword>
<proteinExistence type="predicted"/>
<dbReference type="OrthoDB" id="6419096at2759"/>
<gene>
    <name evidence="3" type="primary">CFAP61</name>
    <name evidence="3" type="ORF">AVEN_264813_1</name>
</gene>
<feature type="compositionally biased region" description="Basic and acidic residues" evidence="1">
    <location>
        <begin position="1367"/>
        <end position="1384"/>
    </location>
</feature>
<evidence type="ECO:0000259" key="2">
    <source>
        <dbReference type="Pfam" id="PF16092"/>
    </source>
</evidence>
<feature type="compositionally biased region" description="Basic and acidic residues" evidence="1">
    <location>
        <begin position="1339"/>
        <end position="1355"/>
    </location>
</feature>
<dbReference type="PANTHER" id="PTHR21178">
    <property type="entry name" value="CILIA- AND FLAGELLA-ASSOCIATED PROTEIN 61"/>
    <property type="match status" value="1"/>
</dbReference>
<feature type="domain" description="Cilia- and flagella-associated protein 61 N-terminal" evidence="2">
    <location>
        <begin position="9"/>
        <end position="263"/>
    </location>
</feature>
<organism evidence="3 4">
    <name type="scientific">Araneus ventricosus</name>
    <name type="common">Orbweaver spider</name>
    <name type="synonym">Epeira ventricosa</name>
    <dbReference type="NCBI Taxonomy" id="182803"/>
    <lineage>
        <taxon>Eukaryota</taxon>
        <taxon>Metazoa</taxon>
        <taxon>Ecdysozoa</taxon>
        <taxon>Arthropoda</taxon>
        <taxon>Chelicerata</taxon>
        <taxon>Arachnida</taxon>
        <taxon>Araneae</taxon>
        <taxon>Araneomorphae</taxon>
        <taxon>Entelegynae</taxon>
        <taxon>Araneoidea</taxon>
        <taxon>Araneidae</taxon>
        <taxon>Araneus</taxon>
    </lineage>
</organism>
<dbReference type="InterPro" id="IPR032151">
    <property type="entry name" value="CFAP61_N"/>
</dbReference>
<dbReference type="Pfam" id="PF16092">
    <property type="entry name" value="CFAP61_N"/>
    <property type="match status" value="1"/>
</dbReference>
<name>A0A4Y2DZB2_ARAVE</name>
<dbReference type="InterPro" id="IPR038884">
    <property type="entry name" value="CFAP61"/>
</dbReference>
<comment type="caution">
    <text evidence="3">The sequence shown here is derived from an EMBL/GenBank/DDBJ whole genome shotgun (WGS) entry which is preliminary data.</text>
</comment>
<keyword evidence="4" id="KW-1185">Reference proteome</keyword>
<sequence length="1571" mass="181522">MAEIKISFAESDDITWILEAAKSNILPPFRQANIKELFELSSWSLTVKENGQIKTYAAFQSFPNLHYDNEQWDRQIKQDDATAFDGLNTLFLRIIVSEAPSDTHIKLILQKTFESIPYLKCCCFLTEEQDEVSPELLEFFEVKDNLIAHVKLWFCESSFIVPNIGIRSKRSEDYLSLKNLFSQIYSSFSKNELQTFTLDFLDFGEDQYPTYQYFTYDETNSYIGIADTEGGEAVGFIYATTNRIDLEALNQNFQLEAVYGLRKRHQKDKFDILFEEEYEALPPEFTPEDENEIVEILSDIIDEIDSAPDVEDCLQEILDEICPSAEMKERRKDISQTKDAITFLNSESFDISNPEHLSLITRENLKRFSRDSLVRIINSASFDAQNEKHMELVAFLKKAIVRIKDERLKEIFNSNVFDPSDEKFAQVSLHVLDKMPSQKLLQFQKSALGSNIYQKIKVKGALSKRKKKIKLSYADMQAILVEMARLSRESEKNSNGKSSQPTENDSQLLRKRFSLQNVHYRNMGFISSLAVRGKYKIQGNYSMPKIKEPFGFFPEKTSDVESDTSKSKNVEKYPTLHTESDSDLKITIPIYYGNLNCFFIEHLAIEKDYELGCLYLTMAAFEYFRSVDYCVLLLPYGTKHLPLIRQYFTSVPARPFSVYEKELFVLHKSGFDRVFEVQQFSQIHLQGVRNMIMASCLKDYLLNDLDKCLASKEMNAAVLLSGNQVLGIAVVSDTREAEFIRKYYDIASRVNFKYHKYSSQGRLLHCVLHPIAKFLSSIFLKEVMRLTHKTILYYKVYPSHVIPYNSSYWQSLCNVLDCLVPLRFVKKASSKPSITFNFQKEENKSATKIEDINYSLCFTCTKDILREKRSISSRIVIIGYSDIALGVIESLIYSTNYRFTNITIVSKKTIPSEFPLDEKCYRFFPNWSYYNLHYLDSLCLPAWVTVVRGKVIRLENNFLRLKEVAKNKRQEFSIGFDFLVICEEHQFQKKKISESELSEKERLGKRKYSLLPNLWKYVHKSVKAPSNVFSLNDAESSSKVLNWLWRYFQRKAEIREQLSSPTRGKGMFKTLQEMQMAKRDGRIVIYGNCINAYICIAILLDENFPCSKITHVKPTRKNQELGFYTPDIEDVVNHILTKRNLECYEGDLKYEFQTEEVSFVDIAKNDDTFSLDCCALLLFNSKGINHRIFKALHHSYLSFALPITESRGYPYLMINTCFQTNSQNIFAAGTVTEMHARSGLRLRLEDCYYNPREIGLTIGNNIEKVLSKKLDSSGTTLPNLQQPSIITAKLPYAYTYILVINPSPQFLQKRDALNEDTLKPKLLVLGNLQTGADIVLKPTTEKTESEQDNTEEHSIINETDTINAENSIEKPEDNSEKSENESELKQNIQPEEDKTAEHLVINETDPIDGDKNSMEKPVDSTEKPEDEFEILEERSAAESTSSFTARIFPDEPEFFSVAFDLEERIQRIECLTQKDVNVESIINLYGIQLAQFRKIISIVSNENSDEVSFCLTTDWILPLDYFSFHGEDSKMETFSTKYAFAGFWRSGYPPDLKSEINNFLNSFSKYKPSDK</sequence>
<keyword evidence="3" id="KW-0966">Cell projection</keyword>
<protein>
    <submittedName>
        <fullName evidence="3">Cilia-and flagella-associated protein 61</fullName>
    </submittedName>
</protein>
<keyword evidence="3" id="KW-0282">Flagellum</keyword>
<feature type="compositionally biased region" description="Polar residues" evidence="1">
    <location>
        <begin position="1356"/>
        <end position="1366"/>
    </location>
</feature>
<dbReference type="PANTHER" id="PTHR21178:SF8">
    <property type="entry name" value="CILIA- AND FLAGELLA-ASSOCIATED PROTEIN 61"/>
    <property type="match status" value="1"/>
</dbReference>
<dbReference type="EMBL" id="BGPR01000458">
    <property type="protein sequence ID" value="GBM21376.1"/>
    <property type="molecule type" value="Genomic_DNA"/>
</dbReference>
<dbReference type="Proteomes" id="UP000499080">
    <property type="component" value="Unassembled WGS sequence"/>
</dbReference>
<evidence type="ECO:0000313" key="3">
    <source>
        <dbReference type="EMBL" id="GBM21376.1"/>
    </source>
</evidence>
<evidence type="ECO:0000256" key="1">
    <source>
        <dbReference type="SAM" id="MobiDB-lite"/>
    </source>
</evidence>
<feature type="region of interest" description="Disordered" evidence="1">
    <location>
        <begin position="1339"/>
        <end position="1425"/>
    </location>
</feature>
<feature type="compositionally biased region" description="Basic and acidic residues" evidence="1">
    <location>
        <begin position="1408"/>
        <end position="1423"/>
    </location>
</feature>
<evidence type="ECO:0000313" key="4">
    <source>
        <dbReference type="Proteomes" id="UP000499080"/>
    </source>
</evidence>
<reference evidence="3 4" key="1">
    <citation type="journal article" date="2019" name="Sci. Rep.">
        <title>Orb-weaving spider Araneus ventricosus genome elucidates the spidroin gene catalogue.</title>
        <authorList>
            <person name="Kono N."/>
            <person name="Nakamura H."/>
            <person name="Ohtoshi R."/>
            <person name="Moran D.A.P."/>
            <person name="Shinohara A."/>
            <person name="Yoshida Y."/>
            <person name="Fujiwara M."/>
            <person name="Mori M."/>
            <person name="Tomita M."/>
            <person name="Arakawa K."/>
        </authorList>
    </citation>
    <scope>NUCLEOTIDE SEQUENCE [LARGE SCALE GENOMIC DNA]</scope>
</reference>
<accession>A0A4Y2DZB2</accession>